<evidence type="ECO:0000313" key="1">
    <source>
        <dbReference type="EMBL" id="USQ76157.1"/>
    </source>
</evidence>
<reference evidence="1" key="1">
    <citation type="submission" date="2022-06" db="EMBL/GenBank/DDBJ databases">
        <title>Ornithinimicrobium JY.X270.</title>
        <authorList>
            <person name="Huang Y."/>
        </authorList>
    </citation>
    <scope>NUCLEOTIDE SEQUENCE</scope>
    <source>
        <strain evidence="1">JY.X270</strain>
    </source>
</reference>
<dbReference type="PANTHER" id="PTHR38479:SF2">
    <property type="entry name" value="WINGED HELIX DNA-BINDING DOMAIN-CONTAINING PROTEIN"/>
    <property type="match status" value="1"/>
</dbReference>
<organism evidence="1 2">
    <name type="scientific">Ornithinimicrobium cryptoxanthini</name>
    <dbReference type="NCBI Taxonomy" id="2934161"/>
    <lineage>
        <taxon>Bacteria</taxon>
        <taxon>Bacillati</taxon>
        <taxon>Actinomycetota</taxon>
        <taxon>Actinomycetes</taxon>
        <taxon>Micrococcales</taxon>
        <taxon>Ornithinimicrobiaceae</taxon>
        <taxon>Ornithinimicrobium</taxon>
    </lineage>
</organism>
<gene>
    <name evidence="1" type="ORF">NF557_16455</name>
</gene>
<evidence type="ECO:0000313" key="2">
    <source>
        <dbReference type="Proteomes" id="UP001056535"/>
    </source>
</evidence>
<dbReference type="GO" id="GO:0003677">
    <property type="term" value="F:DNA binding"/>
    <property type="evidence" value="ECO:0007669"/>
    <property type="project" value="UniProtKB-KW"/>
</dbReference>
<sequence>MAKRRVTQVERRARLGRRHALAAQHRVGTPEAATAAMTVLHATEAPSVYLSVAARTEGVTVADVDRALYDDRSLVKQLAMRRTLFVFPRDLLPGAWGAPSARVADVERRKLVRNVVDDGRAADGQAWLDQVGEEVERLLAAEGALSARQVREALPALDGKVTVSATSPWGGPVPLAPRVLTLLGASGRITRGRNAGHWRVNRPAWTLMSSWLGAVPDPLSAREGYAELVGRWLRTFGPGTEADLVWWLGSTKTAVRLALADVDAVEVGLEGGSTGWLLPDDLEPEPELAPWAALLPTLDPTTMGWRDRDFYLDPSHTAYLFDSNGNGGTTIWWDGRIVGCWVQDPGGVVVPVLREDIGAEGAAAVAVEAERLTAWLGGEVIGSVYASAQMKQARLP</sequence>
<dbReference type="InterPro" id="IPR009351">
    <property type="entry name" value="AlkZ-like"/>
</dbReference>
<dbReference type="EMBL" id="CP099490">
    <property type="protein sequence ID" value="USQ76157.1"/>
    <property type="molecule type" value="Genomic_DNA"/>
</dbReference>
<name>A0ABY4YHQ1_9MICO</name>
<dbReference type="RefSeq" id="WP_252620852.1">
    <property type="nucleotide sequence ID" value="NZ_CP099490.1"/>
</dbReference>
<keyword evidence="1" id="KW-0238">DNA-binding</keyword>
<dbReference type="PANTHER" id="PTHR38479">
    <property type="entry name" value="LMO0824 PROTEIN"/>
    <property type="match status" value="1"/>
</dbReference>
<dbReference type="Pfam" id="PF06224">
    <property type="entry name" value="AlkZ-like"/>
    <property type="match status" value="1"/>
</dbReference>
<proteinExistence type="predicted"/>
<keyword evidence="2" id="KW-1185">Reference proteome</keyword>
<accession>A0ABY4YHQ1</accession>
<protein>
    <submittedName>
        <fullName evidence="1">Winged helix DNA-binding domain-containing protein</fullName>
    </submittedName>
</protein>
<dbReference type="Proteomes" id="UP001056535">
    <property type="component" value="Chromosome"/>
</dbReference>